<sequence>MRTLEEIIDNRIEALEFYLDSCIKESRTISRKEWDFIRNDIVFFEDICWRKAKELSAKLCAVKVAESGNG</sequence>
<dbReference type="EMBL" id="AQGV01000012">
    <property type="protein sequence ID" value="MBE0369235.1"/>
    <property type="molecule type" value="Genomic_DNA"/>
</dbReference>
<accession>A0ABR9EE38</accession>
<evidence type="ECO:0008006" key="3">
    <source>
        <dbReference type="Google" id="ProtNLM"/>
    </source>
</evidence>
<keyword evidence="2" id="KW-1185">Reference proteome</keyword>
<name>A0ABR9EE38_9GAMM</name>
<comment type="caution">
    <text evidence="1">The sequence shown here is derived from an EMBL/GenBank/DDBJ whole genome shotgun (WGS) entry which is preliminary data.</text>
</comment>
<reference evidence="1 2" key="1">
    <citation type="submission" date="2015-03" db="EMBL/GenBank/DDBJ databases">
        <title>Genome sequence of Pseudoalteromonas aurantia.</title>
        <authorList>
            <person name="Xie B.-B."/>
            <person name="Rong J.-C."/>
            <person name="Qin Q.-L."/>
            <person name="Zhang Y.-Z."/>
        </authorList>
    </citation>
    <scope>NUCLEOTIDE SEQUENCE [LARGE SCALE GENOMIC DNA]</scope>
    <source>
        <strain evidence="1 2">208</strain>
    </source>
</reference>
<evidence type="ECO:0000313" key="2">
    <source>
        <dbReference type="Proteomes" id="UP000615755"/>
    </source>
</evidence>
<gene>
    <name evidence="1" type="ORF">PAUR_a3048</name>
</gene>
<evidence type="ECO:0000313" key="1">
    <source>
        <dbReference type="EMBL" id="MBE0369235.1"/>
    </source>
</evidence>
<organism evidence="1 2">
    <name type="scientific">Pseudoalteromonas aurantia 208</name>
    <dbReference type="NCBI Taxonomy" id="1314867"/>
    <lineage>
        <taxon>Bacteria</taxon>
        <taxon>Pseudomonadati</taxon>
        <taxon>Pseudomonadota</taxon>
        <taxon>Gammaproteobacteria</taxon>
        <taxon>Alteromonadales</taxon>
        <taxon>Pseudoalteromonadaceae</taxon>
        <taxon>Pseudoalteromonas</taxon>
    </lineage>
</organism>
<protein>
    <recommendedName>
        <fullName evidence="3">Phage protein</fullName>
    </recommendedName>
</protein>
<dbReference type="RefSeq" id="WP_192508395.1">
    <property type="nucleotide sequence ID" value="NZ_AQGV01000012.1"/>
</dbReference>
<proteinExistence type="predicted"/>
<dbReference type="Proteomes" id="UP000615755">
    <property type="component" value="Unassembled WGS sequence"/>
</dbReference>